<dbReference type="InterPro" id="IPR016181">
    <property type="entry name" value="Acyl_CoA_acyltransferase"/>
</dbReference>
<dbReference type="Proteomes" id="UP000192247">
    <property type="component" value="Unassembled WGS sequence"/>
</dbReference>
<dbReference type="GO" id="GO:0016747">
    <property type="term" value="F:acyltransferase activity, transferring groups other than amino-acyl groups"/>
    <property type="evidence" value="ECO:0007669"/>
    <property type="project" value="InterPro"/>
</dbReference>
<dbReference type="PANTHER" id="PTHR47237:SF1">
    <property type="entry name" value="SLL0310 PROTEIN"/>
    <property type="match status" value="1"/>
</dbReference>
<dbReference type="PANTHER" id="PTHR47237">
    <property type="entry name" value="SLL0310 PROTEIN"/>
    <property type="match status" value="1"/>
</dbReference>
<proteinExistence type="predicted"/>
<evidence type="ECO:0000313" key="2">
    <source>
        <dbReference type="EMBL" id="OQR73991.1"/>
    </source>
</evidence>
<feature type="domain" description="N-acetyltransferase" evidence="1">
    <location>
        <begin position="7"/>
        <end position="144"/>
    </location>
</feature>
<dbReference type="SUPFAM" id="SSF55729">
    <property type="entry name" value="Acyl-CoA N-acyltransferases (Nat)"/>
    <property type="match status" value="1"/>
</dbReference>
<evidence type="ECO:0000259" key="1">
    <source>
        <dbReference type="PROSITE" id="PS51186"/>
    </source>
</evidence>
<dbReference type="CDD" id="cd04301">
    <property type="entry name" value="NAT_SF"/>
    <property type="match status" value="1"/>
</dbReference>
<dbReference type="AlphaFoldDB" id="A0A1V9XKM9"/>
<dbReference type="EMBL" id="MNPL01008904">
    <property type="protein sequence ID" value="OQR73991.1"/>
    <property type="molecule type" value="Genomic_DNA"/>
</dbReference>
<sequence length="302" mass="33519">MSAGKQWTVRPLKPAEVDAAAQFWAFECGLDIGVGLFPQWFRIDPEAFLVAVDKDGSILGSASAVRQTDSVYLVGTVGTAKNFRRKGIATEILREIHARCPSATYALSSVPEVLCMYEAMGYKAVENMYANIYQGKLEEELSPKVYSDIGDIVVVRADDEKLVNEVAEYDKDVHGYARDVRLALTDDPAGLVVAMRRSEGMVGFGKVQPNLRDGGAWIGPIYADNESIAKQLLEELLTRFENLARISIYIVVSDQARSFERLRPLKCTEVSPRCYKGAASDQLPPMKLKKLFVFDSLDFCLL</sequence>
<dbReference type="Gene3D" id="3.40.630.90">
    <property type="match status" value="1"/>
</dbReference>
<dbReference type="PROSITE" id="PS51186">
    <property type="entry name" value="GNAT"/>
    <property type="match status" value="1"/>
</dbReference>
<name>A0A1V9XKM9_9ACAR</name>
<comment type="caution">
    <text evidence="2">The sequence shown here is derived from an EMBL/GenBank/DDBJ whole genome shotgun (WGS) entry which is preliminary data.</text>
</comment>
<dbReference type="InterPro" id="IPR000182">
    <property type="entry name" value="GNAT_dom"/>
</dbReference>
<dbReference type="Pfam" id="PF18014">
    <property type="entry name" value="Acetyltransf_18"/>
    <property type="match status" value="1"/>
</dbReference>
<dbReference type="InterPro" id="IPR052729">
    <property type="entry name" value="Acyl/Acetyltrans_Enzymes"/>
</dbReference>
<evidence type="ECO:0000313" key="3">
    <source>
        <dbReference type="Proteomes" id="UP000192247"/>
    </source>
</evidence>
<keyword evidence="3" id="KW-1185">Reference proteome</keyword>
<dbReference type="InterPro" id="IPR041496">
    <property type="entry name" value="YitH/HolE_GNAT"/>
</dbReference>
<reference evidence="2 3" key="1">
    <citation type="journal article" date="2017" name="Gigascience">
        <title>Draft genome of the honey bee ectoparasitic mite, Tropilaelaps mercedesae, is shaped by the parasitic life history.</title>
        <authorList>
            <person name="Dong X."/>
            <person name="Armstrong S.D."/>
            <person name="Xia D."/>
            <person name="Makepeace B.L."/>
            <person name="Darby A.C."/>
            <person name="Kadowaki T."/>
        </authorList>
    </citation>
    <scope>NUCLEOTIDE SEQUENCE [LARGE SCALE GENOMIC DNA]</scope>
    <source>
        <strain evidence="2">Wuxi-XJTLU</strain>
    </source>
</reference>
<organism evidence="2 3">
    <name type="scientific">Tropilaelaps mercedesae</name>
    <dbReference type="NCBI Taxonomy" id="418985"/>
    <lineage>
        <taxon>Eukaryota</taxon>
        <taxon>Metazoa</taxon>
        <taxon>Ecdysozoa</taxon>
        <taxon>Arthropoda</taxon>
        <taxon>Chelicerata</taxon>
        <taxon>Arachnida</taxon>
        <taxon>Acari</taxon>
        <taxon>Parasitiformes</taxon>
        <taxon>Mesostigmata</taxon>
        <taxon>Gamasina</taxon>
        <taxon>Dermanyssoidea</taxon>
        <taxon>Laelapidae</taxon>
        <taxon>Tropilaelaps</taxon>
    </lineage>
</organism>
<dbReference type="Pfam" id="PF00583">
    <property type="entry name" value="Acetyltransf_1"/>
    <property type="match status" value="1"/>
</dbReference>
<dbReference type="OrthoDB" id="6488214at2759"/>
<dbReference type="InParanoid" id="A0A1V9XKM9"/>
<protein>
    <recommendedName>
        <fullName evidence="1">N-acetyltransferase domain-containing protein</fullName>
    </recommendedName>
</protein>
<dbReference type="Gene3D" id="3.40.630.30">
    <property type="match status" value="1"/>
</dbReference>
<gene>
    <name evidence="2" type="ORF">BIW11_01042</name>
</gene>
<accession>A0A1V9XKM9</accession>